<proteinExistence type="predicted"/>
<protein>
    <submittedName>
        <fullName evidence="1">Uncharacterized protein</fullName>
    </submittedName>
</protein>
<dbReference type="STRING" id="43775.SAMN04489760_106166"/>
<accession>A0A1H7WIG7</accession>
<evidence type="ECO:0000313" key="1">
    <source>
        <dbReference type="EMBL" id="SEM20905.1"/>
    </source>
</evidence>
<keyword evidence="2" id="KW-1185">Reference proteome</keyword>
<name>A0A1H7WIG7_9BACT</name>
<sequence length="41" mass="4577">MVETESAGCIYELIILKVLSLMITLQKRVGLTDADICVTRH</sequence>
<evidence type="ECO:0000313" key="2">
    <source>
        <dbReference type="Proteomes" id="UP000198744"/>
    </source>
</evidence>
<dbReference type="AlphaFoldDB" id="A0A1H7WIG7"/>
<dbReference type="Proteomes" id="UP000198744">
    <property type="component" value="Unassembled WGS sequence"/>
</dbReference>
<gene>
    <name evidence="1" type="ORF">SAMN04489760_106166</name>
</gene>
<reference evidence="1 2" key="1">
    <citation type="submission" date="2016-10" db="EMBL/GenBank/DDBJ databases">
        <authorList>
            <person name="de Groot N.N."/>
        </authorList>
    </citation>
    <scope>NUCLEOTIDE SEQUENCE [LARGE SCALE GENOMIC DNA]</scope>
    <source>
        <strain evidence="1 2">DSM 8423</strain>
    </source>
</reference>
<organism evidence="1 2">
    <name type="scientific">Syntrophus gentianae</name>
    <dbReference type="NCBI Taxonomy" id="43775"/>
    <lineage>
        <taxon>Bacteria</taxon>
        <taxon>Pseudomonadati</taxon>
        <taxon>Thermodesulfobacteriota</taxon>
        <taxon>Syntrophia</taxon>
        <taxon>Syntrophales</taxon>
        <taxon>Syntrophaceae</taxon>
        <taxon>Syntrophus</taxon>
    </lineage>
</organism>
<dbReference type="EMBL" id="FOBS01000006">
    <property type="protein sequence ID" value="SEM20905.1"/>
    <property type="molecule type" value="Genomic_DNA"/>
</dbReference>